<evidence type="ECO:0000313" key="4">
    <source>
        <dbReference type="EMBL" id="SPT70362.1"/>
    </source>
</evidence>
<dbReference type="Pfam" id="PF09186">
    <property type="entry name" value="DUF1949"/>
    <property type="match status" value="1"/>
</dbReference>
<dbReference type="PANTHER" id="PTHR16301:SF20">
    <property type="entry name" value="IMPACT FAMILY MEMBER YIGZ"/>
    <property type="match status" value="1"/>
</dbReference>
<organism evidence="4 5">
    <name type="scientific">Anaerobiospirillum thomasii</name>
    <dbReference type="NCBI Taxonomy" id="179995"/>
    <lineage>
        <taxon>Bacteria</taxon>
        <taxon>Pseudomonadati</taxon>
        <taxon>Pseudomonadota</taxon>
        <taxon>Gammaproteobacteria</taxon>
        <taxon>Aeromonadales</taxon>
        <taxon>Succinivibrionaceae</taxon>
        <taxon>Anaerobiospirillum</taxon>
    </lineage>
</organism>
<comment type="similarity">
    <text evidence="1">Belongs to the IMPACT family.</text>
</comment>
<evidence type="ECO:0000259" key="2">
    <source>
        <dbReference type="Pfam" id="PF01205"/>
    </source>
</evidence>
<dbReference type="RefSeq" id="WP_113744444.1">
    <property type="nucleotide sequence ID" value="NZ_UAPV01000001.1"/>
</dbReference>
<dbReference type="EMBL" id="UAPV01000001">
    <property type="protein sequence ID" value="SPT70362.1"/>
    <property type="molecule type" value="Genomic_DNA"/>
</dbReference>
<sequence>MSKDIYQVPCLEADTCHRNEIIIKKSRFITSIGHTKSTDEAKAFIEKISSEFSDARHNCFAFNATAPGSTAYCGCSDDGEPKGTAGQPMLTVVLHCGVGELTAVVTRYFGGILLGTGGLVKAYQDSVKEALATLPTQERMIPDELTLIFDMRYIDKFLHMSKNYRLSIINTVYTDKVLFDVILPKSQSEDLIKNIKELTRGDFVVSKKS</sequence>
<dbReference type="NCBIfam" id="TIGR00257">
    <property type="entry name" value="IMPACT_YIGZ"/>
    <property type="match status" value="1"/>
</dbReference>
<dbReference type="Pfam" id="PF01205">
    <property type="entry name" value="Impact_N"/>
    <property type="match status" value="1"/>
</dbReference>
<proteinExistence type="inferred from homology"/>
<evidence type="ECO:0000256" key="1">
    <source>
        <dbReference type="ARBA" id="ARBA00007665"/>
    </source>
</evidence>
<dbReference type="InterPro" id="IPR020568">
    <property type="entry name" value="Ribosomal_Su5_D2-typ_SF"/>
</dbReference>
<accession>A0A2X0WV36</accession>
<dbReference type="PROSITE" id="PS00910">
    <property type="entry name" value="UPF0029"/>
    <property type="match status" value="1"/>
</dbReference>
<dbReference type="InterPro" id="IPR001498">
    <property type="entry name" value="Impact_N"/>
</dbReference>
<dbReference type="InterPro" id="IPR015269">
    <property type="entry name" value="UPF0029_Impact_C"/>
</dbReference>
<dbReference type="InterPro" id="IPR035647">
    <property type="entry name" value="EFG_III/V"/>
</dbReference>
<name>A0A2X0WV36_9GAMM</name>
<keyword evidence="5" id="KW-1185">Reference proteome</keyword>
<feature type="domain" description="UPF0029" evidence="3">
    <location>
        <begin position="155"/>
        <end position="201"/>
    </location>
</feature>
<dbReference type="InterPro" id="IPR023582">
    <property type="entry name" value="Impact"/>
</dbReference>
<dbReference type="GO" id="GO:0006446">
    <property type="term" value="P:regulation of translational initiation"/>
    <property type="evidence" value="ECO:0007669"/>
    <property type="project" value="TreeGrafter"/>
</dbReference>
<dbReference type="GO" id="GO:0017111">
    <property type="term" value="F:ribonucleoside triphosphate phosphatase activity"/>
    <property type="evidence" value="ECO:0007669"/>
    <property type="project" value="UniProtKB-ARBA"/>
</dbReference>
<dbReference type="InterPro" id="IPR015796">
    <property type="entry name" value="Impact_YigZ-like"/>
</dbReference>
<dbReference type="PANTHER" id="PTHR16301">
    <property type="entry name" value="IMPACT-RELATED"/>
    <property type="match status" value="1"/>
</dbReference>
<evidence type="ECO:0000259" key="3">
    <source>
        <dbReference type="Pfam" id="PF09186"/>
    </source>
</evidence>
<dbReference type="SUPFAM" id="SSF54211">
    <property type="entry name" value="Ribosomal protein S5 domain 2-like"/>
    <property type="match status" value="1"/>
</dbReference>
<dbReference type="GO" id="GO:0032561">
    <property type="term" value="F:guanyl ribonucleotide binding"/>
    <property type="evidence" value="ECO:0007669"/>
    <property type="project" value="UniProtKB-ARBA"/>
</dbReference>
<gene>
    <name evidence="4" type="primary">yigZ</name>
    <name evidence="4" type="ORF">NCTC13093_01777</name>
</gene>
<dbReference type="GO" id="GO:0043168">
    <property type="term" value="F:anion binding"/>
    <property type="evidence" value="ECO:0007669"/>
    <property type="project" value="UniProtKB-ARBA"/>
</dbReference>
<dbReference type="GO" id="GO:0005737">
    <property type="term" value="C:cytoplasm"/>
    <property type="evidence" value="ECO:0007669"/>
    <property type="project" value="TreeGrafter"/>
</dbReference>
<dbReference type="InterPro" id="IPR036956">
    <property type="entry name" value="Impact_N_sf"/>
</dbReference>
<dbReference type="Gene3D" id="3.30.70.240">
    <property type="match status" value="1"/>
</dbReference>
<dbReference type="Gene3D" id="3.30.230.30">
    <property type="entry name" value="Impact, N-terminal domain"/>
    <property type="match status" value="1"/>
</dbReference>
<dbReference type="AlphaFoldDB" id="A0A2X0WV36"/>
<evidence type="ECO:0000313" key="5">
    <source>
        <dbReference type="Proteomes" id="UP000250086"/>
    </source>
</evidence>
<protein>
    <submittedName>
        <fullName evidence="4">IMPACT family member yigZ</fullName>
    </submittedName>
</protein>
<reference evidence="4 5" key="1">
    <citation type="submission" date="2018-06" db="EMBL/GenBank/DDBJ databases">
        <authorList>
            <consortium name="Pathogen Informatics"/>
            <person name="Doyle S."/>
        </authorList>
    </citation>
    <scope>NUCLEOTIDE SEQUENCE [LARGE SCALE GENOMIC DNA]</scope>
    <source>
        <strain evidence="4 5">NCTC13093</strain>
    </source>
</reference>
<dbReference type="InterPro" id="IPR020569">
    <property type="entry name" value="UPF0029_Impact_CS"/>
</dbReference>
<dbReference type="SUPFAM" id="SSF54980">
    <property type="entry name" value="EF-G C-terminal domain-like"/>
    <property type="match status" value="1"/>
</dbReference>
<dbReference type="Proteomes" id="UP000250086">
    <property type="component" value="Unassembled WGS sequence"/>
</dbReference>
<feature type="domain" description="Impact N-terminal" evidence="2">
    <location>
        <begin position="24"/>
        <end position="131"/>
    </location>
</feature>